<dbReference type="OrthoDB" id="10010954at2759"/>
<protein>
    <submittedName>
        <fullName evidence="1">Uncharacterized protein</fullName>
    </submittedName>
</protein>
<organism evidence="1 2">
    <name type="scientific">Hyaloscypha hepaticicola</name>
    <dbReference type="NCBI Taxonomy" id="2082293"/>
    <lineage>
        <taxon>Eukaryota</taxon>
        <taxon>Fungi</taxon>
        <taxon>Dikarya</taxon>
        <taxon>Ascomycota</taxon>
        <taxon>Pezizomycotina</taxon>
        <taxon>Leotiomycetes</taxon>
        <taxon>Helotiales</taxon>
        <taxon>Hyaloscyphaceae</taxon>
        <taxon>Hyaloscypha</taxon>
    </lineage>
</organism>
<name>A0A2J6Q833_9HELO</name>
<proteinExistence type="predicted"/>
<gene>
    <name evidence="1" type="ORF">NA56DRAFT_644668</name>
</gene>
<accession>A0A2J6Q833</accession>
<evidence type="ECO:0000313" key="1">
    <source>
        <dbReference type="EMBL" id="PMD22439.1"/>
    </source>
</evidence>
<dbReference type="AlphaFoldDB" id="A0A2J6Q833"/>
<dbReference type="EMBL" id="KZ613477">
    <property type="protein sequence ID" value="PMD22439.1"/>
    <property type="molecule type" value="Genomic_DNA"/>
</dbReference>
<sequence length="176" mass="18949">MNGSTAVPPGLFNENATGRITPLGNFTGFIDSIEYFFGLVPTPEPPAYLAISAADVVSFTSGCAEVAASVVYLTISVHNPGAPNHGQFRTKLKQVAFWRFDPSGAVLNYDAWIPNLSLWISNMGVDFSSPLAQAAAIVELCSMIQQRCTGDNMQYESVATCVVILGMRDFGSWDEV</sequence>
<dbReference type="Proteomes" id="UP000235672">
    <property type="component" value="Unassembled WGS sequence"/>
</dbReference>
<reference evidence="1 2" key="1">
    <citation type="submission" date="2016-05" db="EMBL/GenBank/DDBJ databases">
        <title>A degradative enzymes factory behind the ericoid mycorrhizal symbiosis.</title>
        <authorList>
            <consortium name="DOE Joint Genome Institute"/>
            <person name="Martino E."/>
            <person name="Morin E."/>
            <person name="Grelet G."/>
            <person name="Kuo A."/>
            <person name="Kohler A."/>
            <person name="Daghino S."/>
            <person name="Barry K."/>
            <person name="Choi C."/>
            <person name="Cichocki N."/>
            <person name="Clum A."/>
            <person name="Copeland A."/>
            <person name="Hainaut M."/>
            <person name="Haridas S."/>
            <person name="Labutti K."/>
            <person name="Lindquist E."/>
            <person name="Lipzen A."/>
            <person name="Khouja H.-R."/>
            <person name="Murat C."/>
            <person name="Ohm R."/>
            <person name="Olson A."/>
            <person name="Spatafora J."/>
            <person name="Veneault-Fourrey C."/>
            <person name="Henrissat B."/>
            <person name="Grigoriev I."/>
            <person name="Martin F."/>
            <person name="Perotto S."/>
        </authorList>
    </citation>
    <scope>NUCLEOTIDE SEQUENCE [LARGE SCALE GENOMIC DNA]</scope>
    <source>
        <strain evidence="1 2">UAMH 7357</strain>
    </source>
</reference>
<evidence type="ECO:0000313" key="2">
    <source>
        <dbReference type="Proteomes" id="UP000235672"/>
    </source>
</evidence>
<keyword evidence="2" id="KW-1185">Reference proteome</keyword>